<evidence type="ECO:0000313" key="2">
    <source>
        <dbReference type="Proteomes" id="UP000004374"/>
    </source>
</evidence>
<organism evidence="1 2">
    <name type="scientific">Rheinheimera nanhaiensis E407-8</name>
    <dbReference type="NCBI Taxonomy" id="562729"/>
    <lineage>
        <taxon>Bacteria</taxon>
        <taxon>Pseudomonadati</taxon>
        <taxon>Pseudomonadota</taxon>
        <taxon>Gammaproteobacteria</taxon>
        <taxon>Chromatiales</taxon>
        <taxon>Chromatiaceae</taxon>
        <taxon>Rheinheimera</taxon>
    </lineage>
</organism>
<accession>I1DUN6</accession>
<keyword evidence="2" id="KW-1185">Reference proteome</keyword>
<gene>
    <name evidence="1" type="ORF">RNAN_0733</name>
</gene>
<dbReference type="EMBL" id="BAFK01000003">
    <property type="protein sequence ID" value="GAB57764.1"/>
    <property type="molecule type" value="Genomic_DNA"/>
</dbReference>
<reference evidence="1 2" key="1">
    <citation type="journal article" date="2012" name="J. Bacteriol.">
        <title>Genome Sequence of the Protease-Producing Bacterium Rheinheimera nanhaiensis E407-8T, Isolated from Deep-Sea Sediment of the South China Sea.</title>
        <authorList>
            <person name="Zhang X.-Y."/>
            <person name="Zhang Y.-J."/>
            <person name="Qin Q.-L."/>
            <person name="Xie B.-B."/>
            <person name="Chen X.-L."/>
            <person name="Zhou B.-C."/>
            <person name="Zhang Y.-Z."/>
        </authorList>
    </citation>
    <scope>NUCLEOTIDE SEQUENCE [LARGE SCALE GENOMIC DNA]</scope>
    <source>
        <strain evidence="1 2">E407-8</strain>
    </source>
</reference>
<proteinExistence type="predicted"/>
<name>I1DUN6_9GAMM</name>
<dbReference type="Proteomes" id="UP000004374">
    <property type="component" value="Unassembled WGS sequence"/>
</dbReference>
<sequence>MLEKGHHRNKTYYRSNDELKFGDITVDEISYSYIDEKLYSININLEQDPYCHNAETLASALNKKYQASMKATVFSTGEHFWKAQFVNLELAVSCTNIFSGGKFFSTSVHISEPLLYKVYEQHLDLVIRENKKSNSEKAASDL</sequence>
<comment type="caution">
    <text evidence="1">The sequence shown here is derived from an EMBL/GenBank/DDBJ whole genome shotgun (WGS) entry which is preliminary data.</text>
</comment>
<evidence type="ECO:0000313" key="1">
    <source>
        <dbReference type="EMBL" id="GAB57764.1"/>
    </source>
</evidence>
<protein>
    <submittedName>
        <fullName evidence="1">Uncharacterized protein</fullName>
    </submittedName>
</protein>
<dbReference type="AlphaFoldDB" id="I1DUN6"/>